<feature type="transmembrane region" description="Helical" evidence="1">
    <location>
        <begin position="89"/>
        <end position="106"/>
    </location>
</feature>
<reference evidence="3 4" key="1">
    <citation type="submission" date="2019-05" db="EMBL/GenBank/DDBJ databases">
        <title>Draft Genome of Bradyrhizobium elkanii strain SEMIA 938, Used in Commercial Inoculants for Lupinus spp. in Brazil.</title>
        <authorList>
            <person name="Hungria M."/>
            <person name="Delamuta J.R.M."/>
            <person name="Ribeiro R.A."/>
            <person name="Nogueira M.A."/>
        </authorList>
    </citation>
    <scope>NUCLEOTIDE SEQUENCE [LARGE SCALE GENOMIC DNA]</scope>
    <source>
        <strain evidence="3 4">Semia 938</strain>
    </source>
</reference>
<dbReference type="Pfam" id="PF14378">
    <property type="entry name" value="PAP2_3"/>
    <property type="match status" value="1"/>
</dbReference>
<comment type="caution">
    <text evidence="3">The sequence shown here is derived from an EMBL/GenBank/DDBJ whole genome shotgun (WGS) entry which is preliminary data.</text>
</comment>
<feature type="transmembrane region" description="Helical" evidence="1">
    <location>
        <begin position="300"/>
        <end position="317"/>
    </location>
</feature>
<dbReference type="InterPro" id="IPR026841">
    <property type="entry name" value="Aur1/Ipt1"/>
</dbReference>
<keyword evidence="1" id="KW-0472">Membrane</keyword>
<dbReference type="Proteomes" id="UP000305095">
    <property type="component" value="Unassembled WGS sequence"/>
</dbReference>
<feature type="transmembrane region" description="Helical" evidence="1">
    <location>
        <begin position="57"/>
        <end position="77"/>
    </location>
</feature>
<feature type="transmembrane region" description="Helical" evidence="1">
    <location>
        <begin position="206"/>
        <end position="227"/>
    </location>
</feature>
<feature type="domain" description="Inositolphosphotransferase Aur1/Ipt1" evidence="2">
    <location>
        <begin position="153"/>
        <end position="339"/>
    </location>
</feature>
<accession>A0A4V6CXF3</accession>
<dbReference type="GO" id="GO:0016020">
    <property type="term" value="C:membrane"/>
    <property type="evidence" value="ECO:0007669"/>
    <property type="project" value="UniProtKB-SubCell"/>
</dbReference>
<feature type="transmembrane region" description="Helical" evidence="1">
    <location>
        <begin position="118"/>
        <end position="140"/>
    </location>
</feature>
<evidence type="ECO:0000313" key="4">
    <source>
        <dbReference type="Proteomes" id="UP000305095"/>
    </source>
</evidence>
<sequence length="362" mass="39316">MSGSRVEAPAGMAVGMLSQVVGPSRIASSADILAARKVSPEAKASAETLRGAHPYKWSMLGSWLVAVSASGFTGFLLWRFRVAIDARDLALFSGMMAFLIIVHVVYGRWRTAPTLSHLGGAVAATCWSIIAAAVISLVGLRYKFPLIDDVLGNADRAVGVDLPSMIRWFADHPSLSHLLFVAYDSWLLQLAALLPFLAMMGRFDKLWQLVFVFSLTAVVAATFSVFWPARGAFAYFHHPIEVLEQLPDGAGIYHLAKFEYFRNAPFPNVSFENLQGVVTFPSFHTCLVLMTICATTGTRWLFAITLIWNALVLIATVPIGGHYVIDLSCGALLWLAAMAVEAMLGRSYATMRGMPVPEAASA</sequence>
<name>A0A4V6CXF3_BRAEL</name>
<keyword evidence="1" id="KW-1133">Transmembrane helix</keyword>
<organism evidence="3 4">
    <name type="scientific">Bradyrhizobium elkanii</name>
    <dbReference type="NCBI Taxonomy" id="29448"/>
    <lineage>
        <taxon>Bacteria</taxon>
        <taxon>Pseudomonadati</taxon>
        <taxon>Pseudomonadota</taxon>
        <taxon>Alphaproteobacteria</taxon>
        <taxon>Hyphomicrobiales</taxon>
        <taxon>Nitrobacteraceae</taxon>
        <taxon>Bradyrhizobium</taxon>
    </lineage>
</organism>
<feature type="transmembrane region" description="Helical" evidence="1">
    <location>
        <begin position="175"/>
        <end position="200"/>
    </location>
</feature>
<protein>
    <recommendedName>
        <fullName evidence="2">Inositolphosphotransferase Aur1/Ipt1 domain-containing protein</fullName>
    </recommendedName>
</protein>
<evidence type="ECO:0000259" key="2">
    <source>
        <dbReference type="Pfam" id="PF14378"/>
    </source>
</evidence>
<evidence type="ECO:0000256" key="1">
    <source>
        <dbReference type="SAM" id="Phobius"/>
    </source>
</evidence>
<keyword evidence="1" id="KW-0812">Transmembrane</keyword>
<dbReference type="AlphaFoldDB" id="A0A4V6CXF3"/>
<evidence type="ECO:0000313" key="3">
    <source>
        <dbReference type="EMBL" id="TKV79335.1"/>
    </source>
</evidence>
<feature type="transmembrane region" description="Helical" evidence="1">
    <location>
        <begin position="323"/>
        <end position="344"/>
    </location>
</feature>
<dbReference type="EMBL" id="SZZP01000013">
    <property type="protein sequence ID" value="TKV79335.1"/>
    <property type="molecule type" value="Genomic_DNA"/>
</dbReference>
<proteinExistence type="predicted"/>
<gene>
    <name evidence="3" type="ORF">FDV58_22135</name>
</gene>